<sequence>MLEKLLFTCNAVFPIISLICVGYVLKRIRLLPQDFFKMLNKLSFRCLLPCLLFCNVYNVGDIGEIAGCAPVVLFAILSILAFYAVGFVVAVASTKDDTQKGVLLQASYRSNYAIIGISLAMSLCGEDKTPVKIASILSSITIPLFNVLATIALSVFVGDKKGGSKLRTALSIALKVCKNPLIQGVAAGIVVLAVREAIPESDGRKLFLISRDIPFIYSTVKSLGSAASTVALIALGGNFEFSAVSKLKKLIATGTLMRVVVCPAVCLCAAYAAGFRSLEFPALIALYGTPIAVSSVPMAAEMGNDAELAGQLVVWTTLASALTLFATIFICAQIGIFAV</sequence>
<feature type="transmembrane region" description="Helical" evidence="7">
    <location>
        <begin position="6"/>
        <end position="25"/>
    </location>
</feature>
<dbReference type="InterPro" id="IPR004776">
    <property type="entry name" value="Mem_transp_PIN-like"/>
</dbReference>
<dbReference type="Pfam" id="PF03547">
    <property type="entry name" value="Mem_trans"/>
    <property type="match status" value="1"/>
</dbReference>
<feature type="transmembrane region" description="Helical" evidence="7">
    <location>
        <begin position="312"/>
        <end position="338"/>
    </location>
</feature>
<dbReference type="RefSeq" id="WP_002703558.1">
    <property type="nucleotide sequence ID" value="NZ_AGRW01000042.1"/>
</dbReference>
<evidence type="ECO:0000256" key="1">
    <source>
        <dbReference type="ARBA" id="ARBA00004141"/>
    </source>
</evidence>
<keyword evidence="3" id="KW-1003">Cell membrane</keyword>
<dbReference type="AlphaFoldDB" id="H7EJQ8"/>
<feature type="transmembrane region" description="Helical" evidence="7">
    <location>
        <begin position="72"/>
        <end position="94"/>
    </location>
</feature>
<dbReference type="OrthoDB" id="9794315at2"/>
<evidence type="ECO:0000256" key="3">
    <source>
        <dbReference type="ARBA" id="ARBA00022475"/>
    </source>
</evidence>
<comment type="subcellular location">
    <subcellularLocation>
        <location evidence="1">Membrane</location>
        <topology evidence="1">Multi-pass membrane protein</topology>
    </subcellularLocation>
</comment>
<feature type="transmembrane region" description="Helical" evidence="7">
    <location>
        <begin position="46"/>
        <end position="66"/>
    </location>
</feature>
<dbReference type="STRING" id="907348.TresaDRAFT_2158"/>
<reference evidence="8 9" key="1">
    <citation type="submission" date="2011-09" db="EMBL/GenBank/DDBJ databases">
        <title>The draft genome of Treponema saccharophilum DSM 2985.</title>
        <authorList>
            <consortium name="US DOE Joint Genome Institute (JGI-PGF)"/>
            <person name="Lucas S."/>
            <person name="Copeland A."/>
            <person name="Lapidus A."/>
            <person name="Glavina del Rio T."/>
            <person name="Dalin E."/>
            <person name="Tice H."/>
            <person name="Bruce D."/>
            <person name="Goodwin L."/>
            <person name="Pitluck S."/>
            <person name="Peters L."/>
            <person name="Kyrpides N."/>
            <person name="Mavromatis K."/>
            <person name="Ivanova N."/>
            <person name="Markowitz V."/>
            <person name="Cheng J.-F."/>
            <person name="Hugenholtz P."/>
            <person name="Woyke T."/>
            <person name="Wu D."/>
            <person name="Gronow S."/>
            <person name="Wellnitz S."/>
            <person name="Brambilla E."/>
            <person name="Klenk H.-P."/>
            <person name="Eisen J.A."/>
        </authorList>
    </citation>
    <scope>NUCLEOTIDE SEQUENCE [LARGE SCALE GENOMIC DNA]</scope>
    <source>
        <strain evidence="8 9">DSM 2985</strain>
    </source>
</reference>
<feature type="transmembrane region" description="Helical" evidence="7">
    <location>
        <begin position="280"/>
        <end position="300"/>
    </location>
</feature>
<keyword evidence="2" id="KW-0813">Transport</keyword>
<dbReference type="PANTHER" id="PTHR36838">
    <property type="entry name" value="AUXIN EFFLUX CARRIER FAMILY PROTEIN"/>
    <property type="match status" value="1"/>
</dbReference>
<feature type="transmembrane region" description="Helical" evidence="7">
    <location>
        <begin position="135"/>
        <end position="158"/>
    </location>
</feature>
<accession>H7EJQ8</accession>
<dbReference type="Proteomes" id="UP000003571">
    <property type="component" value="Unassembled WGS sequence"/>
</dbReference>
<gene>
    <name evidence="8" type="ORF">TresaDRAFT_2158</name>
</gene>
<evidence type="ECO:0000256" key="5">
    <source>
        <dbReference type="ARBA" id="ARBA00022989"/>
    </source>
</evidence>
<feature type="transmembrane region" description="Helical" evidence="7">
    <location>
        <begin position="256"/>
        <end position="274"/>
    </location>
</feature>
<evidence type="ECO:0000256" key="7">
    <source>
        <dbReference type="SAM" id="Phobius"/>
    </source>
</evidence>
<dbReference type="eggNOG" id="COG0679">
    <property type="taxonomic scope" value="Bacteria"/>
</dbReference>
<comment type="caution">
    <text evidence="8">The sequence shown here is derived from an EMBL/GenBank/DDBJ whole genome shotgun (WGS) entry which is preliminary data.</text>
</comment>
<evidence type="ECO:0000313" key="9">
    <source>
        <dbReference type="Proteomes" id="UP000003571"/>
    </source>
</evidence>
<proteinExistence type="predicted"/>
<organism evidence="8 9">
    <name type="scientific">Treponema saccharophilum DSM 2985</name>
    <dbReference type="NCBI Taxonomy" id="907348"/>
    <lineage>
        <taxon>Bacteria</taxon>
        <taxon>Pseudomonadati</taxon>
        <taxon>Spirochaetota</taxon>
        <taxon>Spirochaetia</taxon>
        <taxon>Spirochaetales</taxon>
        <taxon>Treponemataceae</taxon>
        <taxon>Treponema</taxon>
    </lineage>
</organism>
<dbReference type="PATRIC" id="fig|907348.3.peg.1107"/>
<keyword evidence="6 7" id="KW-0472">Membrane</keyword>
<keyword evidence="5 7" id="KW-1133">Transmembrane helix</keyword>
<dbReference type="EMBL" id="AGRW01000042">
    <property type="protein sequence ID" value="EIC02178.1"/>
    <property type="molecule type" value="Genomic_DNA"/>
</dbReference>
<dbReference type="PANTHER" id="PTHR36838:SF4">
    <property type="entry name" value="AUXIN EFFLUX CARRIER FAMILY PROTEIN"/>
    <property type="match status" value="1"/>
</dbReference>
<evidence type="ECO:0000256" key="6">
    <source>
        <dbReference type="ARBA" id="ARBA00023136"/>
    </source>
</evidence>
<evidence type="ECO:0000256" key="4">
    <source>
        <dbReference type="ARBA" id="ARBA00022692"/>
    </source>
</evidence>
<evidence type="ECO:0000313" key="8">
    <source>
        <dbReference type="EMBL" id="EIC02178.1"/>
    </source>
</evidence>
<feature type="transmembrane region" description="Helical" evidence="7">
    <location>
        <begin position="215"/>
        <end position="235"/>
    </location>
</feature>
<name>H7EJQ8_9SPIR</name>
<dbReference type="GO" id="GO:0016020">
    <property type="term" value="C:membrane"/>
    <property type="evidence" value="ECO:0007669"/>
    <property type="project" value="UniProtKB-SubCell"/>
</dbReference>
<evidence type="ECO:0000256" key="2">
    <source>
        <dbReference type="ARBA" id="ARBA00022448"/>
    </source>
</evidence>
<keyword evidence="9" id="KW-1185">Reference proteome</keyword>
<protein>
    <submittedName>
        <fullName evidence="8">Auxin Efflux Carrier</fullName>
    </submittedName>
</protein>
<dbReference type="GO" id="GO:0055085">
    <property type="term" value="P:transmembrane transport"/>
    <property type="evidence" value="ECO:0007669"/>
    <property type="project" value="InterPro"/>
</dbReference>
<keyword evidence="4 7" id="KW-0812">Transmembrane</keyword>